<evidence type="ECO:0000259" key="2">
    <source>
        <dbReference type="Pfam" id="PF13490"/>
    </source>
</evidence>
<name>A0A2H0M201_9BACT</name>
<dbReference type="InterPro" id="IPR027383">
    <property type="entry name" value="Znf_put"/>
</dbReference>
<accession>A0A2H0M201</accession>
<keyword evidence="1" id="KW-0812">Transmembrane</keyword>
<dbReference type="EMBL" id="PCWA01000016">
    <property type="protein sequence ID" value="PIQ89755.1"/>
    <property type="molecule type" value="Genomic_DNA"/>
</dbReference>
<gene>
    <name evidence="3" type="ORF">COV72_01525</name>
</gene>
<reference evidence="3 4" key="1">
    <citation type="submission" date="2017-09" db="EMBL/GenBank/DDBJ databases">
        <title>Depth-based differentiation of microbial function through sediment-hosted aquifers and enrichment of novel symbionts in the deep terrestrial subsurface.</title>
        <authorList>
            <person name="Probst A.J."/>
            <person name="Ladd B."/>
            <person name="Jarett J.K."/>
            <person name="Geller-Mcgrath D.E."/>
            <person name="Sieber C.M."/>
            <person name="Emerson J.B."/>
            <person name="Anantharaman K."/>
            <person name="Thomas B.C."/>
            <person name="Malmstrom R."/>
            <person name="Stieglmeier M."/>
            <person name="Klingl A."/>
            <person name="Woyke T."/>
            <person name="Ryan C.M."/>
            <person name="Banfield J.F."/>
        </authorList>
    </citation>
    <scope>NUCLEOTIDE SEQUENCE [LARGE SCALE GENOMIC DNA]</scope>
    <source>
        <strain evidence="3">CG11_big_fil_rev_8_21_14_0_20_42_13</strain>
    </source>
</reference>
<feature type="transmembrane region" description="Helical" evidence="1">
    <location>
        <begin position="100"/>
        <end position="119"/>
    </location>
</feature>
<dbReference type="Proteomes" id="UP000229641">
    <property type="component" value="Unassembled WGS sequence"/>
</dbReference>
<keyword evidence="1" id="KW-0472">Membrane</keyword>
<keyword evidence="1" id="KW-1133">Transmembrane helix</keyword>
<protein>
    <recommendedName>
        <fullName evidence="2">Putative zinc-finger domain-containing protein</fullName>
    </recommendedName>
</protein>
<proteinExistence type="predicted"/>
<dbReference type="Pfam" id="PF13490">
    <property type="entry name" value="zf-HC2"/>
    <property type="match status" value="1"/>
</dbReference>
<evidence type="ECO:0000256" key="1">
    <source>
        <dbReference type="SAM" id="Phobius"/>
    </source>
</evidence>
<organism evidence="3 4">
    <name type="scientific">Candidatus Ghiorseimicrobium undicola</name>
    <dbReference type="NCBI Taxonomy" id="1974746"/>
    <lineage>
        <taxon>Bacteria</taxon>
        <taxon>Pseudomonadati</taxon>
        <taxon>Candidatus Omnitrophota</taxon>
        <taxon>Candidatus Ghiorseimicrobium</taxon>
    </lineage>
</organism>
<sequence>MNCGRIEELLKTDYIDNELDEKTRLLIKEHLSACRKCAGLEAQLREKIIAPFKAVEKYHPPEYLWQNIKDGIAPGVEKFPLTEGISIADRILIILRALKPAYLVPVLAAVVVIAVLLSSPLKNNGGLDSYIAEQSEFIIDNNGDAINANGLGTSIEEYFLS</sequence>
<evidence type="ECO:0000313" key="4">
    <source>
        <dbReference type="Proteomes" id="UP000229641"/>
    </source>
</evidence>
<evidence type="ECO:0000313" key="3">
    <source>
        <dbReference type="EMBL" id="PIQ89755.1"/>
    </source>
</evidence>
<feature type="domain" description="Putative zinc-finger" evidence="2">
    <location>
        <begin position="13"/>
        <end position="38"/>
    </location>
</feature>
<comment type="caution">
    <text evidence="3">The sequence shown here is derived from an EMBL/GenBank/DDBJ whole genome shotgun (WGS) entry which is preliminary data.</text>
</comment>
<dbReference type="AlphaFoldDB" id="A0A2H0M201"/>